<dbReference type="InterPro" id="IPR000210">
    <property type="entry name" value="BTB/POZ_dom"/>
</dbReference>
<dbReference type="GO" id="GO:0006357">
    <property type="term" value="P:regulation of transcription by RNA polymerase II"/>
    <property type="evidence" value="ECO:0007669"/>
    <property type="project" value="TreeGrafter"/>
</dbReference>
<evidence type="ECO:0000256" key="4">
    <source>
        <dbReference type="ARBA" id="ARBA00023242"/>
    </source>
</evidence>
<dbReference type="GO" id="GO:0045476">
    <property type="term" value="P:nurse cell apoptotic process"/>
    <property type="evidence" value="ECO:0007669"/>
    <property type="project" value="UniProtKB-ARBA"/>
</dbReference>
<feature type="compositionally biased region" description="Pro residues" evidence="6">
    <location>
        <begin position="337"/>
        <end position="348"/>
    </location>
</feature>
<evidence type="ECO:0000313" key="8">
    <source>
        <dbReference type="EMBL" id="KAK3868082.1"/>
    </source>
</evidence>
<dbReference type="PROSITE" id="PS50097">
    <property type="entry name" value="BTB"/>
    <property type="match status" value="1"/>
</dbReference>
<dbReference type="Pfam" id="PF00651">
    <property type="entry name" value="BTB"/>
    <property type="match status" value="1"/>
</dbReference>
<dbReference type="GO" id="GO:0007526">
    <property type="term" value="P:larval somatic muscle development"/>
    <property type="evidence" value="ECO:0007669"/>
    <property type="project" value="UniProtKB-ARBA"/>
</dbReference>
<feature type="region of interest" description="Disordered" evidence="6">
    <location>
        <begin position="255"/>
        <end position="398"/>
    </location>
</feature>
<dbReference type="SMART" id="SM00225">
    <property type="entry name" value="BTB"/>
    <property type="match status" value="1"/>
</dbReference>
<sequence>MEGVMCVVWGMDGVVCGVDVTRPTPTQGQQGAREGLGWARCVRLLAIDLDFNYSNLLAGGATGNCKHASFSFQQLREREKGREKKKEIKMVEQHFCLRWNNYRTNITAEFETLREGEHFVDVTLACDGRQLKAHKVVLSACSPYFKELLQGNPCTHPIIILRDVAYTHMRSLLEFMYAGEVNISQVQLAAFLHTAEALKIRGLAESSDDRKDQGGLNSMSPLSALKTSLGGLGGLGLSNLGGPSILERPLVPQLLPHHVSPDKPGGPPLPTPHHLPPHLVPPPLATLSAPPPQTPGPPSTSSTSSTSSLTLATPPLPLGVVVGAGDQRTPRPDPPPDRTPSPPTPLPPSKRLRKSLAENPPPPPPLPPPDSHGDPGDNHAMTVSAPITTTSAPITVLPPEDITHPILKTEPVESCGSDVEGGGAWCSPDDGGEVGGGVGGGVVGGGVEPMATRTPPGPTPPGGTPPPQQHPIPTDNTSHLLQALSSESHLQGK</sequence>
<dbReference type="GO" id="GO:0007464">
    <property type="term" value="P:R3/R4 cell fate commitment"/>
    <property type="evidence" value="ECO:0007669"/>
    <property type="project" value="UniProtKB-ARBA"/>
</dbReference>
<dbReference type="PANTHER" id="PTHR23110:SF111">
    <property type="entry name" value="LONGITUDINALS LACKING PROTEIN, ISOFORMS F_I_K_T"/>
    <property type="match status" value="1"/>
</dbReference>
<evidence type="ECO:0000256" key="1">
    <source>
        <dbReference type="ARBA" id="ARBA00022473"/>
    </source>
</evidence>
<evidence type="ECO:0000256" key="6">
    <source>
        <dbReference type="SAM" id="MobiDB-lite"/>
    </source>
</evidence>
<feature type="compositionally biased region" description="Pro residues" evidence="6">
    <location>
        <begin position="359"/>
        <end position="370"/>
    </location>
</feature>
<dbReference type="Proteomes" id="UP001286313">
    <property type="component" value="Unassembled WGS sequence"/>
</dbReference>
<keyword evidence="1" id="KW-0217">Developmental protein</keyword>
<dbReference type="EMBL" id="JAWQEG010003084">
    <property type="protein sequence ID" value="KAK3868082.1"/>
    <property type="molecule type" value="Genomic_DNA"/>
</dbReference>
<dbReference type="GO" id="GO:0045467">
    <property type="term" value="P:R7 cell development"/>
    <property type="evidence" value="ECO:0007669"/>
    <property type="project" value="UniProtKB-ARBA"/>
</dbReference>
<feature type="compositionally biased region" description="Polar residues" evidence="6">
    <location>
        <begin position="474"/>
        <end position="493"/>
    </location>
</feature>
<evidence type="ECO:0000313" key="9">
    <source>
        <dbReference type="Proteomes" id="UP001286313"/>
    </source>
</evidence>
<dbReference type="GO" id="GO:0035167">
    <property type="term" value="P:larval lymph gland hemopoiesis"/>
    <property type="evidence" value="ECO:0007669"/>
    <property type="project" value="UniProtKB-ARBA"/>
</dbReference>
<evidence type="ECO:0000256" key="3">
    <source>
        <dbReference type="ARBA" id="ARBA00022902"/>
    </source>
</evidence>
<comment type="function">
    <text evidence="5">Putative transcription factor required for axon growth and guidance in the central and peripheral nervous systems. Repels CNS axons away from the midline by promoting the expression of the midline repellent sli and its receptor robo.</text>
</comment>
<dbReference type="AlphaFoldDB" id="A0AAE1F7A4"/>
<dbReference type="PANTHER" id="PTHR23110">
    <property type="entry name" value="BTB DOMAIN TRANSCRIPTION FACTOR"/>
    <property type="match status" value="1"/>
</dbReference>
<dbReference type="Gene3D" id="3.30.710.10">
    <property type="entry name" value="Potassium Channel Kv1.1, Chain A"/>
    <property type="match status" value="1"/>
</dbReference>
<dbReference type="GO" id="GO:0008406">
    <property type="term" value="P:gonad development"/>
    <property type="evidence" value="ECO:0007669"/>
    <property type="project" value="UniProtKB-ARBA"/>
</dbReference>
<feature type="region of interest" description="Disordered" evidence="6">
    <location>
        <begin position="412"/>
        <end position="493"/>
    </location>
</feature>
<reference evidence="8" key="1">
    <citation type="submission" date="2023-10" db="EMBL/GenBank/DDBJ databases">
        <title>Genome assemblies of two species of porcelain crab, Petrolisthes cinctipes and Petrolisthes manimaculis (Anomura: Porcellanidae).</title>
        <authorList>
            <person name="Angst P."/>
        </authorList>
    </citation>
    <scope>NUCLEOTIDE SEQUENCE</scope>
    <source>
        <strain evidence="8">PB745_01</strain>
        <tissue evidence="8">Gill</tissue>
    </source>
</reference>
<feature type="compositionally biased region" description="Pro residues" evidence="6">
    <location>
        <begin position="264"/>
        <end position="298"/>
    </location>
</feature>
<accession>A0AAE1F7A4</accession>
<evidence type="ECO:0000256" key="5">
    <source>
        <dbReference type="ARBA" id="ARBA00037382"/>
    </source>
</evidence>
<dbReference type="GO" id="GO:0048813">
    <property type="term" value="P:dendrite morphogenesis"/>
    <property type="evidence" value="ECO:0007669"/>
    <property type="project" value="UniProtKB-ARBA"/>
</dbReference>
<feature type="compositionally biased region" description="Gly residues" evidence="6">
    <location>
        <begin position="433"/>
        <end position="447"/>
    </location>
</feature>
<proteinExistence type="predicted"/>
<comment type="caution">
    <text evidence="8">The sequence shown here is derived from an EMBL/GenBank/DDBJ whole genome shotgun (WGS) entry which is preliminary data.</text>
</comment>
<organism evidence="8 9">
    <name type="scientific">Petrolisthes cinctipes</name>
    <name type="common">Flat porcelain crab</name>
    <dbReference type="NCBI Taxonomy" id="88211"/>
    <lineage>
        <taxon>Eukaryota</taxon>
        <taxon>Metazoa</taxon>
        <taxon>Ecdysozoa</taxon>
        <taxon>Arthropoda</taxon>
        <taxon>Crustacea</taxon>
        <taxon>Multicrustacea</taxon>
        <taxon>Malacostraca</taxon>
        <taxon>Eumalacostraca</taxon>
        <taxon>Eucarida</taxon>
        <taxon>Decapoda</taxon>
        <taxon>Pleocyemata</taxon>
        <taxon>Anomura</taxon>
        <taxon>Galatheoidea</taxon>
        <taxon>Porcellanidae</taxon>
        <taxon>Petrolisthes</taxon>
    </lineage>
</organism>
<dbReference type="CDD" id="cd18315">
    <property type="entry name" value="BTB_POZ_BAB-like"/>
    <property type="match status" value="1"/>
</dbReference>
<feature type="compositionally biased region" description="Low complexity" evidence="6">
    <location>
        <begin position="299"/>
        <end position="313"/>
    </location>
</feature>
<dbReference type="GO" id="GO:0016199">
    <property type="term" value="P:axon midline choice point recognition"/>
    <property type="evidence" value="ECO:0007669"/>
    <property type="project" value="UniProtKB-ARBA"/>
</dbReference>
<feature type="compositionally biased region" description="Pro residues" evidence="6">
    <location>
        <begin position="455"/>
        <end position="470"/>
    </location>
</feature>
<dbReference type="GO" id="GO:0005634">
    <property type="term" value="C:nucleus"/>
    <property type="evidence" value="ECO:0007669"/>
    <property type="project" value="UniProtKB-ARBA"/>
</dbReference>
<keyword evidence="2" id="KW-0221">Differentiation</keyword>
<gene>
    <name evidence="8" type="ORF">Pcinc_026506</name>
</gene>
<evidence type="ECO:0000256" key="2">
    <source>
        <dbReference type="ARBA" id="ARBA00022782"/>
    </source>
</evidence>
<dbReference type="InterPro" id="IPR051095">
    <property type="entry name" value="Dros_DevTransReg"/>
</dbReference>
<evidence type="ECO:0000259" key="7">
    <source>
        <dbReference type="PROSITE" id="PS50097"/>
    </source>
</evidence>
<dbReference type="SUPFAM" id="SSF54695">
    <property type="entry name" value="POZ domain"/>
    <property type="match status" value="1"/>
</dbReference>
<keyword evidence="9" id="KW-1185">Reference proteome</keyword>
<feature type="domain" description="BTB" evidence="7">
    <location>
        <begin position="120"/>
        <end position="185"/>
    </location>
</feature>
<keyword evidence="3" id="KW-0524">Neurogenesis</keyword>
<name>A0AAE1F7A4_PETCI</name>
<protein>
    <recommendedName>
        <fullName evidence="7">BTB domain-containing protein</fullName>
    </recommendedName>
</protein>
<dbReference type="InterPro" id="IPR011333">
    <property type="entry name" value="SKP1/BTB/POZ_sf"/>
</dbReference>
<keyword evidence="4" id="KW-0539">Nucleus</keyword>